<evidence type="ECO:0000313" key="2">
    <source>
        <dbReference type="Proteomes" id="UP000004416"/>
    </source>
</evidence>
<protein>
    <submittedName>
        <fullName evidence="1">Uncharacterized protein</fullName>
    </submittedName>
</protein>
<organism evidence="1 2">
    <name type="scientific">Desulfitobacterium hafniense DP7</name>
    <dbReference type="NCBI Taxonomy" id="537010"/>
    <lineage>
        <taxon>Bacteria</taxon>
        <taxon>Bacillati</taxon>
        <taxon>Bacillota</taxon>
        <taxon>Clostridia</taxon>
        <taxon>Eubacteriales</taxon>
        <taxon>Desulfitobacteriaceae</taxon>
        <taxon>Desulfitobacterium</taxon>
    </lineage>
</organism>
<name>G9XS37_DESHA</name>
<comment type="caution">
    <text evidence="1">The sequence shown here is derived from an EMBL/GenBank/DDBJ whole genome shotgun (WGS) entry which is preliminary data.</text>
</comment>
<dbReference type="EMBL" id="AFZX01000096">
    <property type="protein sequence ID" value="EHL05565.1"/>
    <property type="molecule type" value="Genomic_DNA"/>
</dbReference>
<reference evidence="1 2" key="1">
    <citation type="submission" date="2011-08" db="EMBL/GenBank/DDBJ databases">
        <authorList>
            <person name="Weinstock G."/>
            <person name="Sodergren E."/>
            <person name="Clifton S."/>
            <person name="Fulton L."/>
            <person name="Fulton B."/>
            <person name="Courtney L."/>
            <person name="Fronick C."/>
            <person name="Harrison M."/>
            <person name="Strong C."/>
            <person name="Farmer C."/>
            <person name="Delahaunty K."/>
            <person name="Markovic C."/>
            <person name="Hall O."/>
            <person name="Minx P."/>
            <person name="Tomlinson C."/>
            <person name="Mitreva M."/>
            <person name="Hou S."/>
            <person name="Chen J."/>
            <person name="Wollam A."/>
            <person name="Pepin K.H."/>
            <person name="Johnson M."/>
            <person name="Bhonagiri V."/>
            <person name="Zhang X."/>
            <person name="Suruliraj S."/>
            <person name="Warren W."/>
            <person name="Chinwalla A."/>
            <person name="Mardis E.R."/>
            <person name="Wilson R.K."/>
        </authorList>
    </citation>
    <scope>NUCLEOTIDE SEQUENCE [LARGE SCALE GENOMIC DNA]</scope>
    <source>
        <strain evidence="1 2">DP7</strain>
    </source>
</reference>
<dbReference type="HOGENOM" id="CLU_3024691_0_0_9"/>
<proteinExistence type="predicted"/>
<evidence type="ECO:0000313" key="1">
    <source>
        <dbReference type="EMBL" id="EHL05565.1"/>
    </source>
</evidence>
<accession>G9XS37</accession>
<dbReference type="Proteomes" id="UP000004416">
    <property type="component" value="Unassembled WGS sequence"/>
</dbReference>
<dbReference type="AlphaFoldDB" id="G9XS37"/>
<gene>
    <name evidence="1" type="ORF">HMPREF0322_03785</name>
</gene>
<sequence>MDGMTDADLFCVKASRFSVRDYLFLSQKQHIQRLKKAIDRMLKTGWSKYLSYREM</sequence>